<sequence length="105" mass="11329">MMSADELDQSTITVVGFTGIAASVGVFVSDTYASLKAQNQRLSQSPGGQIAEQATEIEEPVEECSWVFVGINFFFALILSLLYLCYAVTLEDNDVEENALALALV</sequence>
<proteinExistence type="predicted"/>
<dbReference type="Proteomes" id="UP001165085">
    <property type="component" value="Unassembled WGS sequence"/>
</dbReference>
<dbReference type="EMBL" id="BRXY01000074">
    <property type="protein sequence ID" value="GMH61942.1"/>
    <property type="molecule type" value="Genomic_DNA"/>
</dbReference>
<keyword evidence="1" id="KW-0472">Membrane</keyword>
<feature type="transmembrane region" description="Helical" evidence="1">
    <location>
        <begin position="66"/>
        <end position="89"/>
    </location>
</feature>
<name>A0A9W7A2Y9_9STRA</name>
<dbReference type="OrthoDB" id="202632at2759"/>
<gene>
    <name evidence="2" type="ORF">TrST_g1070</name>
</gene>
<dbReference type="AlphaFoldDB" id="A0A9W7A2Y9"/>
<evidence type="ECO:0000256" key="1">
    <source>
        <dbReference type="SAM" id="Phobius"/>
    </source>
</evidence>
<keyword evidence="3" id="KW-1185">Reference proteome</keyword>
<keyword evidence="1" id="KW-0812">Transmembrane</keyword>
<accession>A0A9W7A2Y9</accession>
<comment type="caution">
    <text evidence="2">The sequence shown here is derived from an EMBL/GenBank/DDBJ whole genome shotgun (WGS) entry which is preliminary data.</text>
</comment>
<evidence type="ECO:0000313" key="2">
    <source>
        <dbReference type="EMBL" id="GMH61942.1"/>
    </source>
</evidence>
<feature type="transmembrane region" description="Helical" evidence="1">
    <location>
        <begin position="12"/>
        <end position="33"/>
    </location>
</feature>
<evidence type="ECO:0000313" key="3">
    <source>
        <dbReference type="Proteomes" id="UP001165085"/>
    </source>
</evidence>
<organism evidence="2 3">
    <name type="scientific">Triparma strigata</name>
    <dbReference type="NCBI Taxonomy" id="1606541"/>
    <lineage>
        <taxon>Eukaryota</taxon>
        <taxon>Sar</taxon>
        <taxon>Stramenopiles</taxon>
        <taxon>Ochrophyta</taxon>
        <taxon>Bolidophyceae</taxon>
        <taxon>Parmales</taxon>
        <taxon>Triparmaceae</taxon>
        <taxon>Triparma</taxon>
    </lineage>
</organism>
<protein>
    <submittedName>
        <fullName evidence="2">Uncharacterized protein</fullName>
    </submittedName>
</protein>
<reference evidence="3" key="1">
    <citation type="journal article" date="2023" name="Commun. Biol.">
        <title>Genome analysis of Parmales, the sister group of diatoms, reveals the evolutionary specialization of diatoms from phago-mixotrophs to photoautotrophs.</title>
        <authorList>
            <person name="Ban H."/>
            <person name="Sato S."/>
            <person name="Yoshikawa S."/>
            <person name="Yamada K."/>
            <person name="Nakamura Y."/>
            <person name="Ichinomiya M."/>
            <person name="Sato N."/>
            <person name="Blanc-Mathieu R."/>
            <person name="Endo H."/>
            <person name="Kuwata A."/>
            <person name="Ogata H."/>
        </authorList>
    </citation>
    <scope>NUCLEOTIDE SEQUENCE [LARGE SCALE GENOMIC DNA]</scope>
    <source>
        <strain evidence="3">NIES 3701</strain>
    </source>
</reference>
<keyword evidence="1" id="KW-1133">Transmembrane helix</keyword>